<protein>
    <submittedName>
        <fullName evidence="2">13621_t:CDS:1</fullName>
    </submittedName>
</protein>
<dbReference type="Proteomes" id="UP000789901">
    <property type="component" value="Unassembled WGS sequence"/>
</dbReference>
<evidence type="ECO:0000313" key="2">
    <source>
        <dbReference type="EMBL" id="CAG8832147.1"/>
    </source>
</evidence>
<feature type="compositionally biased region" description="Basic and acidic residues" evidence="1">
    <location>
        <begin position="71"/>
        <end position="82"/>
    </location>
</feature>
<evidence type="ECO:0000256" key="1">
    <source>
        <dbReference type="SAM" id="MobiDB-lite"/>
    </source>
</evidence>
<feature type="non-terminal residue" evidence="2">
    <location>
        <position position="1"/>
    </location>
</feature>
<organism evidence="2 3">
    <name type="scientific">Gigaspora margarita</name>
    <dbReference type="NCBI Taxonomy" id="4874"/>
    <lineage>
        <taxon>Eukaryota</taxon>
        <taxon>Fungi</taxon>
        <taxon>Fungi incertae sedis</taxon>
        <taxon>Mucoromycota</taxon>
        <taxon>Glomeromycotina</taxon>
        <taxon>Glomeromycetes</taxon>
        <taxon>Diversisporales</taxon>
        <taxon>Gigasporaceae</taxon>
        <taxon>Gigaspora</taxon>
    </lineage>
</organism>
<gene>
    <name evidence="2" type="ORF">GMARGA_LOCUS30928</name>
</gene>
<keyword evidence="3" id="KW-1185">Reference proteome</keyword>
<feature type="compositionally biased region" description="Polar residues" evidence="1">
    <location>
        <begin position="39"/>
        <end position="51"/>
    </location>
</feature>
<dbReference type="InterPro" id="IPR027417">
    <property type="entry name" value="P-loop_NTPase"/>
</dbReference>
<sequence length="82" mass="9393">AEGITQKVSIFQAEFQNQKITFLDTSEHSNFIKMQQRGNLLNGPDSLNNRCQRCDKQIDPKKANKKSLSKSIKDLTNKNRPD</sequence>
<feature type="compositionally biased region" description="Basic and acidic residues" evidence="1">
    <location>
        <begin position="52"/>
        <end position="62"/>
    </location>
</feature>
<dbReference type="Gene3D" id="3.40.50.300">
    <property type="entry name" value="P-loop containing nucleotide triphosphate hydrolases"/>
    <property type="match status" value="1"/>
</dbReference>
<reference evidence="2 3" key="1">
    <citation type="submission" date="2021-06" db="EMBL/GenBank/DDBJ databases">
        <authorList>
            <person name="Kallberg Y."/>
            <person name="Tangrot J."/>
            <person name="Rosling A."/>
        </authorList>
    </citation>
    <scope>NUCLEOTIDE SEQUENCE [LARGE SCALE GENOMIC DNA]</scope>
    <source>
        <strain evidence="2 3">120-4 pot B 10/14</strain>
    </source>
</reference>
<name>A0ABN7WHI7_GIGMA</name>
<comment type="caution">
    <text evidence="2">The sequence shown here is derived from an EMBL/GenBank/DDBJ whole genome shotgun (WGS) entry which is preliminary data.</text>
</comment>
<accession>A0ABN7WHI7</accession>
<dbReference type="EMBL" id="CAJVQB010044802">
    <property type="protein sequence ID" value="CAG8832147.1"/>
    <property type="molecule type" value="Genomic_DNA"/>
</dbReference>
<feature type="region of interest" description="Disordered" evidence="1">
    <location>
        <begin position="39"/>
        <end position="82"/>
    </location>
</feature>
<proteinExistence type="predicted"/>
<evidence type="ECO:0000313" key="3">
    <source>
        <dbReference type="Proteomes" id="UP000789901"/>
    </source>
</evidence>